<evidence type="ECO:0000313" key="3">
    <source>
        <dbReference type="Proteomes" id="UP000602260"/>
    </source>
</evidence>
<dbReference type="Proteomes" id="UP000602260">
    <property type="component" value="Unassembled WGS sequence"/>
</dbReference>
<proteinExistence type="predicted"/>
<dbReference type="InterPro" id="IPR006674">
    <property type="entry name" value="HD_domain"/>
</dbReference>
<sequence>MNRYMREFVTTTQELLGSDTVRSMGQWKHHGPISTLDHSLFVAYLSYRWARFLHLDARAAARGGLLHDLYLYDSRDKSAHPGWQCFDHPRAAAQNAQTLTELSPKERNIILSHMWPLGGALPRSPEAWLVDLVDTICAGLEVFRIYHPAKLRKRLGVVPIAGAGTA</sequence>
<accession>A0A8J6IWA7</accession>
<evidence type="ECO:0000313" key="2">
    <source>
        <dbReference type="EMBL" id="MBC5717379.1"/>
    </source>
</evidence>
<dbReference type="EMBL" id="JACOPN010000005">
    <property type="protein sequence ID" value="MBC5717379.1"/>
    <property type="molecule type" value="Genomic_DNA"/>
</dbReference>
<dbReference type="SMART" id="SM00471">
    <property type="entry name" value="HDc"/>
    <property type="match status" value="1"/>
</dbReference>
<comment type="caution">
    <text evidence="2">The sequence shown here is derived from an EMBL/GenBank/DDBJ whole genome shotgun (WGS) entry which is preliminary data.</text>
</comment>
<organism evidence="2 3">
    <name type="scientific">Flintibacter faecis</name>
    <dbReference type="NCBI Taxonomy" id="2763047"/>
    <lineage>
        <taxon>Bacteria</taxon>
        <taxon>Bacillati</taxon>
        <taxon>Bacillota</taxon>
        <taxon>Clostridia</taxon>
        <taxon>Eubacteriales</taxon>
        <taxon>Flintibacter</taxon>
    </lineage>
</organism>
<gene>
    <name evidence="2" type="ORF">H8S55_08610</name>
</gene>
<dbReference type="RefSeq" id="WP_186878645.1">
    <property type="nucleotide sequence ID" value="NZ_JACOPN010000005.1"/>
</dbReference>
<feature type="domain" description="HD/PDEase" evidence="1">
    <location>
        <begin position="31"/>
        <end position="148"/>
    </location>
</feature>
<name>A0A8J6IWA7_9FIRM</name>
<reference evidence="2" key="1">
    <citation type="submission" date="2020-08" db="EMBL/GenBank/DDBJ databases">
        <title>Genome public.</title>
        <authorList>
            <person name="Liu C."/>
            <person name="Sun Q."/>
        </authorList>
    </citation>
    <scope>NUCLEOTIDE SEQUENCE</scope>
    <source>
        <strain evidence="2">BX5</strain>
    </source>
</reference>
<dbReference type="AlphaFoldDB" id="A0A8J6IWA7"/>
<protein>
    <submittedName>
        <fullName evidence="2">HD domain-containing protein</fullName>
    </submittedName>
</protein>
<dbReference type="InterPro" id="IPR003607">
    <property type="entry name" value="HD/PDEase_dom"/>
</dbReference>
<dbReference type="Pfam" id="PF01966">
    <property type="entry name" value="HD"/>
    <property type="match status" value="1"/>
</dbReference>
<evidence type="ECO:0000259" key="1">
    <source>
        <dbReference type="SMART" id="SM00471"/>
    </source>
</evidence>
<dbReference type="Gene3D" id="1.10.3210.10">
    <property type="entry name" value="Hypothetical protein af1432"/>
    <property type="match status" value="1"/>
</dbReference>
<dbReference type="SUPFAM" id="SSF109604">
    <property type="entry name" value="HD-domain/PDEase-like"/>
    <property type="match status" value="1"/>
</dbReference>
<keyword evidence="3" id="KW-1185">Reference proteome</keyword>